<dbReference type="Proteomes" id="UP000887577">
    <property type="component" value="Unplaced"/>
</dbReference>
<accession>A0A914YQL2</accession>
<dbReference type="GO" id="GO:0020037">
    <property type="term" value="F:heme binding"/>
    <property type="evidence" value="ECO:0007669"/>
    <property type="project" value="InterPro"/>
</dbReference>
<dbReference type="GO" id="GO:0005506">
    <property type="term" value="F:iron ion binding"/>
    <property type="evidence" value="ECO:0007669"/>
    <property type="project" value="InterPro"/>
</dbReference>
<dbReference type="SUPFAM" id="SSF48264">
    <property type="entry name" value="Cytochrome P450"/>
    <property type="match status" value="1"/>
</dbReference>
<sequence>MFVLSFLSTLFSLFLKITSWTALFALPLGIGYWFYLKHRSKYFQRLGIPQPPISSIFLGNLEEFEKDQKQHEKLEEWHKKYGPTFGMLQGAHRVIVTSDLNIINEVYVKQFHTFQARQLHVALAIDQKNGPQLNVFFGQGNQWKRLRALFASSLTISKIKSVDPIMARAHTELIREFKKHENKVVDVIP</sequence>
<dbReference type="InterPro" id="IPR001128">
    <property type="entry name" value="Cyt_P450"/>
</dbReference>
<keyword evidence="4" id="KW-0560">Oxidoreductase</keyword>
<keyword evidence="7" id="KW-0812">Transmembrane</keyword>
<dbReference type="InterPro" id="IPR050705">
    <property type="entry name" value="Cytochrome_P450_3A"/>
</dbReference>
<keyword evidence="6" id="KW-0503">Monooxygenase</keyword>
<dbReference type="WBParaSite" id="PSU_v2.g1965.t1">
    <property type="protein sequence ID" value="PSU_v2.g1965.t1"/>
    <property type="gene ID" value="PSU_v2.g1965"/>
</dbReference>
<evidence type="ECO:0000256" key="1">
    <source>
        <dbReference type="ARBA" id="ARBA00010617"/>
    </source>
</evidence>
<reference evidence="9" key="1">
    <citation type="submission" date="2022-11" db="UniProtKB">
        <authorList>
            <consortium name="WormBaseParasite"/>
        </authorList>
    </citation>
    <scope>IDENTIFICATION</scope>
</reference>
<dbReference type="GO" id="GO:0016705">
    <property type="term" value="F:oxidoreductase activity, acting on paired donors, with incorporation or reduction of molecular oxygen"/>
    <property type="evidence" value="ECO:0007669"/>
    <property type="project" value="InterPro"/>
</dbReference>
<protein>
    <submittedName>
        <fullName evidence="9">Cytochrome P450</fullName>
    </submittedName>
</protein>
<dbReference type="PANTHER" id="PTHR24302">
    <property type="entry name" value="CYTOCHROME P450 FAMILY 3"/>
    <property type="match status" value="1"/>
</dbReference>
<evidence type="ECO:0000313" key="9">
    <source>
        <dbReference type="WBParaSite" id="PSU_v2.g1965.t1"/>
    </source>
</evidence>
<dbReference type="GO" id="GO:0008395">
    <property type="term" value="F:steroid hydroxylase activity"/>
    <property type="evidence" value="ECO:0007669"/>
    <property type="project" value="TreeGrafter"/>
</dbReference>
<organism evidence="8 9">
    <name type="scientific">Panagrolaimus superbus</name>
    <dbReference type="NCBI Taxonomy" id="310955"/>
    <lineage>
        <taxon>Eukaryota</taxon>
        <taxon>Metazoa</taxon>
        <taxon>Ecdysozoa</taxon>
        <taxon>Nematoda</taxon>
        <taxon>Chromadorea</taxon>
        <taxon>Rhabditida</taxon>
        <taxon>Tylenchina</taxon>
        <taxon>Panagrolaimomorpha</taxon>
        <taxon>Panagrolaimoidea</taxon>
        <taxon>Panagrolaimidae</taxon>
        <taxon>Panagrolaimus</taxon>
    </lineage>
</organism>
<name>A0A914YQL2_9BILA</name>
<dbReference type="PANTHER" id="PTHR24302:SF15">
    <property type="entry name" value="FATTY-ACID PEROXYGENASE"/>
    <property type="match status" value="1"/>
</dbReference>
<keyword evidence="7" id="KW-0472">Membrane</keyword>
<evidence type="ECO:0000256" key="4">
    <source>
        <dbReference type="ARBA" id="ARBA00023002"/>
    </source>
</evidence>
<evidence type="ECO:0000256" key="7">
    <source>
        <dbReference type="SAM" id="Phobius"/>
    </source>
</evidence>
<evidence type="ECO:0000256" key="5">
    <source>
        <dbReference type="ARBA" id="ARBA00023004"/>
    </source>
</evidence>
<evidence type="ECO:0000256" key="3">
    <source>
        <dbReference type="ARBA" id="ARBA00022723"/>
    </source>
</evidence>
<keyword evidence="7" id="KW-1133">Transmembrane helix</keyword>
<keyword evidence="2" id="KW-0349">Heme</keyword>
<evidence type="ECO:0000256" key="2">
    <source>
        <dbReference type="ARBA" id="ARBA00022617"/>
    </source>
</evidence>
<comment type="similarity">
    <text evidence="1">Belongs to the cytochrome P450 family.</text>
</comment>
<dbReference type="AlphaFoldDB" id="A0A914YQL2"/>
<keyword evidence="8" id="KW-1185">Reference proteome</keyword>
<evidence type="ECO:0000313" key="8">
    <source>
        <dbReference type="Proteomes" id="UP000887577"/>
    </source>
</evidence>
<proteinExistence type="inferred from homology"/>
<feature type="transmembrane region" description="Helical" evidence="7">
    <location>
        <begin position="6"/>
        <end position="35"/>
    </location>
</feature>
<evidence type="ECO:0000256" key="6">
    <source>
        <dbReference type="ARBA" id="ARBA00023033"/>
    </source>
</evidence>
<dbReference type="Gene3D" id="1.10.630.10">
    <property type="entry name" value="Cytochrome P450"/>
    <property type="match status" value="1"/>
</dbReference>
<keyword evidence="5" id="KW-0408">Iron</keyword>
<dbReference type="Pfam" id="PF00067">
    <property type="entry name" value="p450"/>
    <property type="match status" value="1"/>
</dbReference>
<keyword evidence="3" id="KW-0479">Metal-binding</keyword>
<dbReference type="InterPro" id="IPR036396">
    <property type="entry name" value="Cyt_P450_sf"/>
</dbReference>